<dbReference type="SUPFAM" id="SSF48403">
    <property type="entry name" value="Ankyrin repeat"/>
    <property type="match status" value="1"/>
</dbReference>
<proteinExistence type="predicted"/>
<dbReference type="PROSITE" id="PS50297">
    <property type="entry name" value="ANK_REP_REGION"/>
    <property type="match status" value="2"/>
</dbReference>
<gene>
    <name evidence="4" type="ORF">FCN80_01670</name>
</gene>
<dbReference type="Proteomes" id="UP000305202">
    <property type="component" value="Unassembled WGS sequence"/>
</dbReference>
<evidence type="ECO:0000256" key="2">
    <source>
        <dbReference type="ARBA" id="ARBA00023043"/>
    </source>
</evidence>
<sequence>MMFTPPGSYHRANIANILNTYPLNTIIGIHSITSYPPVSATGPSAIRREDTAGSLMVNDGSLEHGRTGNDLAYSGYRSRYGDLAVRQRLVRAVPDNPRQKTIIKLDLPWLDGNLTTIPENINATDGHGNTYLMKLAGREFPASLDRLRQALSEYGADPNIRNNRNDTALHYAIARNANEKSELLLKHNADANAVGWQGQTPLHIAARVNDRGALFALRNHGVNLNAQDNDGNTALHLSIRYNTASFFYLLGLFESDLNLEIRNNAQRTPLLEAIFYGRRKFSEFLVGQNADTDARDGNGHNALMLAGSTDIKALINRALKKKRSLRDKTVMS</sequence>
<dbReference type="RefSeq" id="WP_136988146.1">
    <property type="nucleotide sequence ID" value="NZ_SZPQ01000001.1"/>
</dbReference>
<accession>A0ABY2SSC8</accession>
<feature type="repeat" description="ANK" evidence="3">
    <location>
        <begin position="197"/>
        <end position="229"/>
    </location>
</feature>
<evidence type="ECO:0000313" key="4">
    <source>
        <dbReference type="EMBL" id="TKI08785.1"/>
    </source>
</evidence>
<evidence type="ECO:0000313" key="5">
    <source>
        <dbReference type="Proteomes" id="UP000305202"/>
    </source>
</evidence>
<evidence type="ECO:0008006" key="6">
    <source>
        <dbReference type="Google" id="ProtNLM"/>
    </source>
</evidence>
<dbReference type="PANTHER" id="PTHR24173">
    <property type="entry name" value="ANKYRIN REPEAT CONTAINING"/>
    <property type="match status" value="1"/>
</dbReference>
<keyword evidence="2 3" id="KW-0040">ANK repeat</keyword>
<dbReference type="Gene3D" id="1.25.40.20">
    <property type="entry name" value="Ankyrin repeat-containing domain"/>
    <property type="match status" value="3"/>
</dbReference>
<evidence type="ECO:0000256" key="1">
    <source>
        <dbReference type="ARBA" id="ARBA00022737"/>
    </source>
</evidence>
<protein>
    <recommendedName>
        <fullName evidence="6">Ankyrin repeat protein</fullName>
    </recommendedName>
</protein>
<dbReference type="InterPro" id="IPR002110">
    <property type="entry name" value="Ankyrin_rpt"/>
</dbReference>
<dbReference type="Pfam" id="PF12796">
    <property type="entry name" value="Ank_2"/>
    <property type="match status" value="1"/>
</dbReference>
<evidence type="ECO:0000256" key="3">
    <source>
        <dbReference type="PROSITE-ProRule" id="PRU00023"/>
    </source>
</evidence>
<name>A0ABY2SSC8_9HYPH</name>
<dbReference type="PANTHER" id="PTHR24173:SF74">
    <property type="entry name" value="ANKYRIN REPEAT DOMAIN-CONTAINING PROTEIN 16"/>
    <property type="match status" value="1"/>
</dbReference>
<dbReference type="InterPro" id="IPR036770">
    <property type="entry name" value="Ankyrin_rpt-contain_sf"/>
</dbReference>
<dbReference type="PROSITE" id="PS50088">
    <property type="entry name" value="ANK_REPEAT"/>
    <property type="match status" value="2"/>
</dbReference>
<dbReference type="SMART" id="SM00248">
    <property type="entry name" value="ANK"/>
    <property type="match status" value="4"/>
</dbReference>
<keyword evidence="1" id="KW-0677">Repeat</keyword>
<reference evidence="4 5" key="1">
    <citation type="submission" date="2019-04" db="EMBL/GenBank/DDBJ databases">
        <authorList>
            <person name="Li M."/>
            <person name="Gao C."/>
        </authorList>
    </citation>
    <scope>NUCLEOTIDE SEQUENCE [LARGE SCALE GENOMIC DNA]</scope>
    <source>
        <strain evidence="4 5">BGMRC 2031</strain>
    </source>
</reference>
<dbReference type="EMBL" id="SZPQ01000001">
    <property type="protein sequence ID" value="TKI08785.1"/>
    <property type="molecule type" value="Genomic_DNA"/>
</dbReference>
<organism evidence="4 5">
    <name type="scientific">Martelella alba</name>
    <dbReference type="NCBI Taxonomy" id="2590451"/>
    <lineage>
        <taxon>Bacteria</taxon>
        <taxon>Pseudomonadati</taxon>
        <taxon>Pseudomonadota</taxon>
        <taxon>Alphaproteobacteria</taxon>
        <taxon>Hyphomicrobiales</taxon>
        <taxon>Aurantimonadaceae</taxon>
        <taxon>Martelella</taxon>
    </lineage>
</organism>
<keyword evidence="5" id="KW-1185">Reference proteome</keyword>
<comment type="caution">
    <text evidence="4">The sequence shown here is derived from an EMBL/GenBank/DDBJ whole genome shotgun (WGS) entry which is preliminary data.</text>
</comment>
<feature type="repeat" description="ANK" evidence="3">
    <location>
        <begin position="164"/>
        <end position="196"/>
    </location>
</feature>